<evidence type="ECO:0000256" key="1">
    <source>
        <dbReference type="SAM" id="MobiDB-lite"/>
    </source>
</evidence>
<proteinExistence type="predicted"/>
<comment type="caution">
    <text evidence="2">The sequence shown here is derived from an EMBL/GenBank/DDBJ whole genome shotgun (WGS) entry which is preliminary data.</text>
</comment>
<reference evidence="2 3" key="1">
    <citation type="submission" date="2019-12" db="EMBL/GenBank/DDBJ databases">
        <title>Draft genome sequence of the ascomycete Xylaria multiplex DSM 110363.</title>
        <authorList>
            <person name="Buettner E."/>
            <person name="Kellner H."/>
        </authorList>
    </citation>
    <scope>NUCLEOTIDE SEQUENCE [LARGE SCALE GENOMIC DNA]</scope>
    <source>
        <strain evidence="2 3">DSM 110363</strain>
    </source>
</reference>
<dbReference type="AlphaFoldDB" id="A0A7C8J6C4"/>
<sequence length="263" mass="29532">MSLFTKLFDCLRDCFWGNPPQRDRDEQDTFYQYPVRNGHYSEPSPTTGSSGRAASLPRRFPCHRIQRRFKHPVDRIYHGGARRSPRVLSRSMARGTLIRHELSPRHSLNTDSGTARQNSAIGTAGSISRTGTAYSGTSHSSLNSSTQGEPASRPTLSLARRDMDVIDALFYTPGASHVPQIEWDDLVRVMRHIGFRASPGNTGNYRFSVARSDDIFPAGSRGEVITAHRPHGRRPRLGLSRMREIGDRMNRAFGWTADTFTCK</sequence>
<dbReference type="OrthoDB" id="2922289at2759"/>
<feature type="region of interest" description="Disordered" evidence="1">
    <location>
        <begin position="101"/>
        <end position="154"/>
    </location>
</feature>
<dbReference type="Proteomes" id="UP000481858">
    <property type="component" value="Unassembled WGS sequence"/>
</dbReference>
<accession>A0A7C8J6C4</accession>
<keyword evidence="3" id="KW-1185">Reference proteome</keyword>
<feature type="compositionally biased region" description="Polar residues" evidence="1">
    <location>
        <begin position="106"/>
        <end position="134"/>
    </location>
</feature>
<evidence type="ECO:0000313" key="2">
    <source>
        <dbReference type="EMBL" id="KAF2971839.1"/>
    </source>
</evidence>
<gene>
    <name evidence="2" type="ORF">GQX73_g1755</name>
</gene>
<feature type="compositionally biased region" description="Polar residues" evidence="1">
    <location>
        <begin position="43"/>
        <end position="52"/>
    </location>
</feature>
<feature type="region of interest" description="Disordered" evidence="1">
    <location>
        <begin position="37"/>
        <end position="56"/>
    </location>
</feature>
<feature type="compositionally biased region" description="Low complexity" evidence="1">
    <location>
        <begin position="135"/>
        <end position="145"/>
    </location>
</feature>
<organism evidence="2 3">
    <name type="scientific">Xylaria multiplex</name>
    <dbReference type="NCBI Taxonomy" id="323545"/>
    <lineage>
        <taxon>Eukaryota</taxon>
        <taxon>Fungi</taxon>
        <taxon>Dikarya</taxon>
        <taxon>Ascomycota</taxon>
        <taxon>Pezizomycotina</taxon>
        <taxon>Sordariomycetes</taxon>
        <taxon>Xylariomycetidae</taxon>
        <taxon>Xylariales</taxon>
        <taxon>Xylariaceae</taxon>
        <taxon>Xylaria</taxon>
    </lineage>
</organism>
<dbReference type="InParanoid" id="A0A7C8J6C4"/>
<evidence type="ECO:0000313" key="3">
    <source>
        <dbReference type="Proteomes" id="UP000481858"/>
    </source>
</evidence>
<protein>
    <submittedName>
        <fullName evidence="2">Uncharacterized protein</fullName>
    </submittedName>
</protein>
<dbReference type="EMBL" id="WUBL01000010">
    <property type="protein sequence ID" value="KAF2971839.1"/>
    <property type="molecule type" value="Genomic_DNA"/>
</dbReference>
<name>A0A7C8J6C4_9PEZI</name>